<dbReference type="Gene3D" id="3.30.710.10">
    <property type="entry name" value="Potassium Channel Kv1.1, Chain A"/>
    <property type="match status" value="1"/>
</dbReference>
<sequence length="911" mass="101037">MTERILAAGSTPSSTGVKRKADAMDFSQPDATSPRKAELIKLSPIAHVTLKVTQGDAALDIKLNENPSTVLNFCHIIHHQYDSIVSVTDVQLRELVVLADMRDCKEALRPWILSEMVDYLPWFKGVSSFTVSAVPLPTSLPRFGLEGVIAFAAVFGLDNLFFRATAAYFARGRFPIVTGDSSKLPGAAVPIESHGTCIYALNFINDGRLKLIRELLQKAPNAVNGDFGTSKSNKKGKQFTTTTFCQSNQQKYGTFMSWFNLEGIDARENVFYPGSWLKAMKSIQDVAAIPTSTSDPDGGPQGENWMRQFKAEGCKYCLSGFKRRLSELVCQKTSELPGVCLKCFLANGKDDCLRNDYCTVDYCTLDAMNLGSATDRRESVGYLMSLEAILADGAGADDEVPHPGQHLQFMSMHKTSQCTIHIPPRAFLFRQQHLPVIRKSCEPRIQLSFLGQQTSAFYEAPWWSTHLNLRLSGRGLITASLPASLTTLSLSSTSPYTSNKPPATSSPPSSPIMADGFATSDSSAPPTKLRKLRFGKTVTADTAAAKRNAKVVEIVPEADVTLRVGIGDDAMEIKASGLVLGLASKVFKTMLNSQFVEGTTKSIDLEDEPQTVLDFCYITHLKHDSVVDVDADRLRDLIVFADMRHSLEALKPWILYTLRDYLTWFEYHSLESGDHEYTYPDRFSGLYLEDFIPMAATLGLKDLFFCATMAYIARGFKAIIPCHSTSLVTRLPRPTAPSGVCLYDYLNATRVFHTQKLLRDTVQAVSTGLIETGVKGRPFHTVDFCQISQAKYGTFMSWLFQQGIDVSDMPSYSGSWWVASESVRQISDQYDLDDEDAGPADERWSEDCIMAGCEYCKPGKKVHLRKVLQRSKRELPGVCLDCFLENSEDPLFTNYCSEPNHSETAIERTTD</sequence>
<evidence type="ECO:0000259" key="2">
    <source>
        <dbReference type="PROSITE" id="PS50097"/>
    </source>
</evidence>
<reference evidence="3" key="1">
    <citation type="submission" date="2022-10" db="EMBL/GenBank/DDBJ databases">
        <title>Culturing micro-colonial fungi from biological soil crusts in the Mojave desert and describing Neophaeococcomyces mojavensis, and introducing the new genera and species Taxawa tesnikishii.</title>
        <authorList>
            <person name="Kurbessoian T."/>
            <person name="Stajich J.E."/>
        </authorList>
    </citation>
    <scope>NUCLEOTIDE SEQUENCE</scope>
    <source>
        <strain evidence="3">TK_41</strain>
    </source>
</reference>
<evidence type="ECO:0000256" key="1">
    <source>
        <dbReference type="SAM" id="MobiDB-lite"/>
    </source>
</evidence>
<feature type="compositionally biased region" description="Low complexity" evidence="1">
    <location>
        <begin position="491"/>
        <end position="503"/>
    </location>
</feature>
<organism evidence="3 4">
    <name type="scientific">Cladophialophora chaetospira</name>
    <dbReference type="NCBI Taxonomy" id="386627"/>
    <lineage>
        <taxon>Eukaryota</taxon>
        <taxon>Fungi</taxon>
        <taxon>Dikarya</taxon>
        <taxon>Ascomycota</taxon>
        <taxon>Pezizomycotina</taxon>
        <taxon>Eurotiomycetes</taxon>
        <taxon>Chaetothyriomycetidae</taxon>
        <taxon>Chaetothyriales</taxon>
        <taxon>Herpotrichiellaceae</taxon>
        <taxon>Cladophialophora</taxon>
    </lineage>
</organism>
<dbReference type="CDD" id="cd18186">
    <property type="entry name" value="BTB_POZ_ZBTB_KLHL-like"/>
    <property type="match status" value="1"/>
</dbReference>
<evidence type="ECO:0000313" key="3">
    <source>
        <dbReference type="EMBL" id="KAJ9610200.1"/>
    </source>
</evidence>
<dbReference type="InterPro" id="IPR011333">
    <property type="entry name" value="SKP1/BTB/POZ_sf"/>
</dbReference>
<accession>A0AA39CJ69</accession>
<feature type="domain" description="BTB" evidence="2">
    <location>
        <begin position="558"/>
        <end position="625"/>
    </location>
</feature>
<comment type="caution">
    <text evidence="3">The sequence shown here is derived from an EMBL/GenBank/DDBJ whole genome shotgun (WGS) entry which is preliminary data.</text>
</comment>
<dbReference type="EMBL" id="JAPDRK010000007">
    <property type="protein sequence ID" value="KAJ9610200.1"/>
    <property type="molecule type" value="Genomic_DNA"/>
</dbReference>
<feature type="region of interest" description="Disordered" evidence="1">
    <location>
        <begin position="491"/>
        <end position="526"/>
    </location>
</feature>
<name>A0AA39CJ69_9EURO</name>
<dbReference type="InterPro" id="IPR000210">
    <property type="entry name" value="BTB/POZ_dom"/>
</dbReference>
<proteinExistence type="predicted"/>
<keyword evidence="4" id="KW-1185">Reference proteome</keyword>
<dbReference type="SUPFAM" id="SSF54695">
    <property type="entry name" value="POZ domain"/>
    <property type="match status" value="1"/>
</dbReference>
<dbReference type="AlphaFoldDB" id="A0AA39CJ69"/>
<gene>
    <name evidence="3" type="ORF">H2200_004977</name>
</gene>
<feature type="region of interest" description="Disordered" evidence="1">
    <location>
        <begin position="1"/>
        <end position="31"/>
    </location>
</feature>
<dbReference type="PROSITE" id="PS50097">
    <property type="entry name" value="BTB"/>
    <property type="match status" value="1"/>
</dbReference>
<dbReference type="Proteomes" id="UP001172673">
    <property type="component" value="Unassembled WGS sequence"/>
</dbReference>
<protein>
    <recommendedName>
        <fullName evidence="2">BTB domain-containing protein</fullName>
    </recommendedName>
</protein>
<evidence type="ECO:0000313" key="4">
    <source>
        <dbReference type="Proteomes" id="UP001172673"/>
    </source>
</evidence>